<dbReference type="PANTHER" id="PTHR43037">
    <property type="entry name" value="UNNAMED PRODUCT-RELATED"/>
    <property type="match status" value="1"/>
</dbReference>
<dbReference type="InterPro" id="IPR029058">
    <property type="entry name" value="AB_hydrolase_fold"/>
</dbReference>
<reference evidence="5" key="1">
    <citation type="journal article" date="2019" name="Int. J. Syst. Evol. Microbiol.">
        <title>The Global Catalogue of Microorganisms (GCM) 10K type strain sequencing project: providing services to taxonomists for standard genome sequencing and annotation.</title>
        <authorList>
            <consortium name="The Broad Institute Genomics Platform"/>
            <consortium name="The Broad Institute Genome Sequencing Center for Infectious Disease"/>
            <person name="Wu L."/>
            <person name="Ma J."/>
        </authorList>
    </citation>
    <scope>NUCLEOTIDE SEQUENCE [LARGE SCALE GENOMIC DNA]</scope>
    <source>
        <strain evidence="5">JCM 17441</strain>
    </source>
</reference>
<protein>
    <submittedName>
        <fullName evidence="4">PHB depolymerase family esterase</fullName>
    </submittedName>
</protein>
<organism evidence="4 5">
    <name type="scientific">Dactylosporangium darangshiense</name>
    <dbReference type="NCBI Taxonomy" id="579108"/>
    <lineage>
        <taxon>Bacteria</taxon>
        <taxon>Bacillati</taxon>
        <taxon>Actinomycetota</taxon>
        <taxon>Actinomycetes</taxon>
        <taxon>Micromonosporales</taxon>
        <taxon>Micromonosporaceae</taxon>
        <taxon>Dactylosporangium</taxon>
    </lineage>
</organism>
<sequence length="336" mass="34902">MAAAALLLVTLSAAPPAAAAGNPYTAAPVSGSLGRYNVSGVYVAGVSSGGYMATQLQVAYSSRIAGTAVFAAGPYYCAQNNVAQALNGCGNNLSPTYLSNLEYYTRLWATYGWIDPVRNLSGKPVYVYHGGNDTSVKKSVNDDLVSYFRDFGASVQYNSGSAAGHSWVTPYGTVACSGTASPYLNDCGTDPQRELLTKLLGGVAGPNTGPLGGRLVKFGQSTYAVNGYAPGLSMDASGFAYVPATCTAGQTCRLLVALHGCVQGYGAVGTSFVDRANLDQYADTNKIIVLYPQAAASGVNPNGCWDWWGYLGATNYPIKGGAQIETIMNMVRQLGG</sequence>
<dbReference type="PANTHER" id="PTHR43037:SF5">
    <property type="entry name" value="FERULOYL ESTERASE"/>
    <property type="match status" value="1"/>
</dbReference>
<proteinExistence type="predicted"/>
<keyword evidence="2" id="KW-0378">Hydrolase</keyword>
<gene>
    <name evidence="4" type="ORF">GCM10022255_093310</name>
</gene>
<comment type="caution">
    <text evidence="4">The sequence shown here is derived from an EMBL/GenBank/DDBJ whole genome shotgun (WGS) entry which is preliminary data.</text>
</comment>
<dbReference type="Proteomes" id="UP001500620">
    <property type="component" value="Unassembled WGS sequence"/>
</dbReference>
<name>A0ABP8DPV3_9ACTN</name>
<evidence type="ECO:0000256" key="3">
    <source>
        <dbReference type="SAM" id="SignalP"/>
    </source>
</evidence>
<feature type="chain" id="PRO_5045038631" evidence="3">
    <location>
        <begin position="20"/>
        <end position="336"/>
    </location>
</feature>
<accession>A0ABP8DPV3</accession>
<evidence type="ECO:0000313" key="5">
    <source>
        <dbReference type="Proteomes" id="UP001500620"/>
    </source>
</evidence>
<dbReference type="EMBL" id="BAABAT010000045">
    <property type="protein sequence ID" value="GAA4261285.1"/>
    <property type="molecule type" value="Genomic_DNA"/>
</dbReference>
<evidence type="ECO:0000313" key="4">
    <source>
        <dbReference type="EMBL" id="GAA4261285.1"/>
    </source>
</evidence>
<feature type="signal peptide" evidence="3">
    <location>
        <begin position="1"/>
        <end position="19"/>
    </location>
</feature>
<keyword evidence="1 3" id="KW-0732">Signal</keyword>
<keyword evidence="5" id="KW-1185">Reference proteome</keyword>
<dbReference type="Gene3D" id="3.40.50.1820">
    <property type="entry name" value="alpha/beta hydrolase"/>
    <property type="match status" value="2"/>
</dbReference>
<dbReference type="InterPro" id="IPR050955">
    <property type="entry name" value="Plant_Biomass_Hydrol_Est"/>
</dbReference>
<dbReference type="SUPFAM" id="SSF53474">
    <property type="entry name" value="alpha/beta-Hydrolases"/>
    <property type="match status" value="1"/>
</dbReference>
<evidence type="ECO:0000256" key="2">
    <source>
        <dbReference type="ARBA" id="ARBA00022801"/>
    </source>
</evidence>
<evidence type="ECO:0000256" key="1">
    <source>
        <dbReference type="ARBA" id="ARBA00022729"/>
    </source>
</evidence>